<evidence type="ECO:0000256" key="3">
    <source>
        <dbReference type="ARBA" id="ARBA00011209"/>
    </source>
</evidence>
<reference evidence="15 16" key="1">
    <citation type="submission" date="2017-07" db="EMBL/GenBank/DDBJ databases">
        <title>Draft whole genome sequences of clinical Proprionibacteriaceae strains.</title>
        <authorList>
            <person name="Bernier A.-M."/>
            <person name="Bernard K."/>
            <person name="Domingo M.-C."/>
        </authorList>
    </citation>
    <scope>NUCLEOTIDE SEQUENCE [LARGE SCALE GENOMIC DNA]</scope>
    <source>
        <strain evidence="15 16">NML 150081</strain>
    </source>
</reference>
<dbReference type="PANTHER" id="PTHR11538">
    <property type="entry name" value="PHENYLALANYL-TRNA SYNTHETASE"/>
    <property type="match status" value="1"/>
</dbReference>
<proteinExistence type="inferred from homology"/>
<dbReference type="Proteomes" id="UP000216300">
    <property type="component" value="Unassembled WGS sequence"/>
</dbReference>
<evidence type="ECO:0000256" key="5">
    <source>
        <dbReference type="ARBA" id="ARBA00022598"/>
    </source>
</evidence>
<feature type="domain" description="Aminoacyl-transfer RNA synthetases class-II family profile" evidence="14">
    <location>
        <begin position="129"/>
        <end position="350"/>
    </location>
</feature>
<dbReference type="InterPro" id="IPR004188">
    <property type="entry name" value="Phe-tRNA_ligase_II_N"/>
</dbReference>
<protein>
    <recommendedName>
        <fullName evidence="13">Phenylalanine--tRNA ligase alpha subunit</fullName>
        <ecNumber evidence="13">6.1.1.20</ecNumber>
    </recommendedName>
    <alternativeName>
        <fullName evidence="13">Phenylalanyl-tRNA synthetase alpha subunit</fullName>
        <shortName evidence="13">PheRS</shortName>
    </alternativeName>
</protein>
<dbReference type="EMBL" id="NMVJ01000006">
    <property type="protein sequence ID" value="OYN91321.1"/>
    <property type="molecule type" value="Genomic_DNA"/>
</dbReference>
<feature type="binding site" evidence="13">
    <location>
        <position position="273"/>
    </location>
    <ligand>
        <name>Mg(2+)</name>
        <dbReference type="ChEBI" id="CHEBI:18420"/>
        <note>shared with beta subunit</note>
    </ligand>
</feature>
<dbReference type="HAMAP" id="MF_00281">
    <property type="entry name" value="Phe_tRNA_synth_alpha1"/>
    <property type="match status" value="1"/>
</dbReference>
<evidence type="ECO:0000256" key="11">
    <source>
        <dbReference type="ARBA" id="ARBA00023146"/>
    </source>
</evidence>
<keyword evidence="11 13" id="KW-0030">Aminoacyl-tRNA synthetase</keyword>
<evidence type="ECO:0000256" key="8">
    <source>
        <dbReference type="ARBA" id="ARBA00022840"/>
    </source>
</evidence>
<dbReference type="RefSeq" id="WP_094453932.1">
    <property type="nucleotide sequence ID" value="NZ_NMVJ01000006.1"/>
</dbReference>
<dbReference type="SUPFAM" id="SSF46589">
    <property type="entry name" value="tRNA-binding arm"/>
    <property type="match status" value="1"/>
</dbReference>
<evidence type="ECO:0000313" key="15">
    <source>
        <dbReference type="EMBL" id="OYN91321.1"/>
    </source>
</evidence>
<sequence length="358" mass="38859">MSGPNKTDDPVEVKPLSTEQVEVAVTEALMAFAAASTMAELKQARLAHTGDRSALALANRAIGGLPPQERKDAGKQIGQARGRVNQALKQREVEVGEAELAARLKAEAVDMTVPVGVAPVGAIHPITGMIEEVSDILVAMGWEIAEGPELETEWMNFDALNLPEDHPARGLSDTLFVEPVDHHLLLRTQTSPVQIRAMLERDLPLYVACPGKVFRADPFDATHLPVFHQVEGLVIDKGISMAHLKGVLDHLSTALFGEGVQTRFRPHYFPFTEPSAEVDVKFELAGAGDSEGWIEWGGCGVVNPRVLQACGIDPEVYSGFAFGMGIERAIMFRNDATDLRDMVEGDVRFPRSLQGVAR</sequence>
<evidence type="ECO:0000259" key="14">
    <source>
        <dbReference type="PROSITE" id="PS50862"/>
    </source>
</evidence>
<keyword evidence="16" id="KW-1185">Reference proteome</keyword>
<dbReference type="Pfam" id="PF01409">
    <property type="entry name" value="tRNA-synt_2d"/>
    <property type="match status" value="1"/>
</dbReference>
<keyword evidence="8 13" id="KW-0067">ATP-binding</keyword>
<accession>A0A255EK22</accession>
<dbReference type="InterPro" id="IPR045864">
    <property type="entry name" value="aa-tRNA-synth_II/BPL/LPL"/>
</dbReference>
<comment type="catalytic activity">
    <reaction evidence="12 13">
        <text>tRNA(Phe) + L-phenylalanine + ATP = L-phenylalanyl-tRNA(Phe) + AMP + diphosphate + H(+)</text>
        <dbReference type="Rhea" id="RHEA:19413"/>
        <dbReference type="Rhea" id="RHEA-COMP:9668"/>
        <dbReference type="Rhea" id="RHEA-COMP:9699"/>
        <dbReference type="ChEBI" id="CHEBI:15378"/>
        <dbReference type="ChEBI" id="CHEBI:30616"/>
        <dbReference type="ChEBI" id="CHEBI:33019"/>
        <dbReference type="ChEBI" id="CHEBI:58095"/>
        <dbReference type="ChEBI" id="CHEBI:78442"/>
        <dbReference type="ChEBI" id="CHEBI:78531"/>
        <dbReference type="ChEBI" id="CHEBI:456215"/>
        <dbReference type="EC" id="6.1.1.20"/>
    </reaction>
</comment>
<evidence type="ECO:0000256" key="10">
    <source>
        <dbReference type="ARBA" id="ARBA00022917"/>
    </source>
</evidence>
<keyword evidence="5 13" id="KW-0436">Ligase</keyword>
<dbReference type="InterPro" id="IPR002319">
    <property type="entry name" value="Phenylalanyl-tRNA_Synthase"/>
</dbReference>
<dbReference type="InterPro" id="IPR022911">
    <property type="entry name" value="Phe_tRNA_ligase_alpha1_bac"/>
</dbReference>
<comment type="subcellular location">
    <subcellularLocation>
        <location evidence="1 13">Cytoplasm</location>
    </subcellularLocation>
</comment>
<evidence type="ECO:0000256" key="6">
    <source>
        <dbReference type="ARBA" id="ARBA00022723"/>
    </source>
</evidence>
<dbReference type="NCBIfam" id="TIGR00468">
    <property type="entry name" value="pheS"/>
    <property type="match status" value="1"/>
</dbReference>
<evidence type="ECO:0000256" key="1">
    <source>
        <dbReference type="ARBA" id="ARBA00004496"/>
    </source>
</evidence>
<comment type="subunit">
    <text evidence="3 13">Tetramer of two alpha and two beta subunits.</text>
</comment>
<dbReference type="GO" id="GO:0004826">
    <property type="term" value="F:phenylalanine-tRNA ligase activity"/>
    <property type="evidence" value="ECO:0007669"/>
    <property type="project" value="UniProtKB-UniRule"/>
</dbReference>
<dbReference type="OrthoDB" id="9800719at2"/>
<evidence type="ECO:0000256" key="13">
    <source>
        <dbReference type="HAMAP-Rule" id="MF_00281"/>
    </source>
</evidence>
<dbReference type="GO" id="GO:0000287">
    <property type="term" value="F:magnesium ion binding"/>
    <property type="evidence" value="ECO:0007669"/>
    <property type="project" value="UniProtKB-UniRule"/>
</dbReference>
<evidence type="ECO:0000256" key="9">
    <source>
        <dbReference type="ARBA" id="ARBA00022842"/>
    </source>
</evidence>
<dbReference type="GO" id="GO:0005524">
    <property type="term" value="F:ATP binding"/>
    <property type="evidence" value="ECO:0007669"/>
    <property type="project" value="UniProtKB-UniRule"/>
</dbReference>
<dbReference type="Pfam" id="PF02912">
    <property type="entry name" value="Phe_tRNA-synt_N"/>
    <property type="match status" value="1"/>
</dbReference>
<keyword evidence="6 13" id="KW-0479">Metal-binding</keyword>
<dbReference type="InterPro" id="IPR004529">
    <property type="entry name" value="Phe-tRNA-synth_IIc_asu"/>
</dbReference>
<keyword evidence="4 13" id="KW-0963">Cytoplasm</keyword>
<keyword evidence="7 13" id="KW-0547">Nucleotide-binding</keyword>
<evidence type="ECO:0000256" key="7">
    <source>
        <dbReference type="ARBA" id="ARBA00022741"/>
    </source>
</evidence>
<dbReference type="PROSITE" id="PS50862">
    <property type="entry name" value="AA_TRNA_LIGASE_II"/>
    <property type="match status" value="1"/>
</dbReference>
<dbReference type="SUPFAM" id="SSF55681">
    <property type="entry name" value="Class II aaRS and biotin synthetases"/>
    <property type="match status" value="1"/>
</dbReference>
<dbReference type="GO" id="GO:0000049">
    <property type="term" value="F:tRNA binding"/>
    <property type="evidence" value="ECO:0007669"/>
    <property type="project" value="InterPro"/>
</dbReference>
<dbReference type="GO" id="GO:0005737">
    <property type="term" value="C:cytoplasm"/>
    <property type="evidence" value="ECO:0007669"/>
    <property type="project" value="UniProtKB-SubCell"/>
</dbReference>
<evidence type="ECO:0000256" key="12">
    <source>
        <dbReference type="ARBA" id="ARBA00049255"/>
    </source>
</evidence>
<dbReference type="EC" id="6.1.1.20" evidence="13"/>
<organism evidence="15 16">
    <name type="scientific">Parenemella sanctibonifatiensis</name>
    <dbReference type="NCBI Taxonomy" id="2016505"/>
    <lineage>
        <taxon>Bacteria</taxon>
        <taxon>Bacillati</taxon>
        <taxon>Actinomycetota</taxon>
        <taxon>Actinomycetes</taxon>
        <taxon>Propionibacteriales</taxon>
        <taxon>Propionibacteriaceae</taxon>
        <taxon>Parenemella</taxon>
    </lineage>
</organism>
<dbReference type="InterPro" id="IPR006195">
    <property type="entry name" value="aa-tRNA-synth_II"/>
</dbReference>
<evidence type="ECO:0000256" key="4">
    <source>
        <dbReference type="ARBA" id="ARBA00022490"/>
    </source>
</evidence>
<dbReference type="Gene3D" id="3.30.930.10">
    <property type="entry name" value="Bira Bifunctional Protein, Domain 2"/>
    <property type="match status" value="1"/>
</dbReference>
<comment type="similarity">
    <text evidence="2 13">Belongs to the class-II aminoacyl-tRNA synthetase family. Phe-tRNA synthetase alpha subunit type 1 subfamily.</text>
</comment>
<dbReference type="GO" id="GO:0006432">
    <property type="term" value="P:phenylalanyl-tRNA aminoacylation"/>
    <property type="evidence" value="ECO:0007669"/>
    <property type="project" value="UniProtKB-UniRule"/>
</dbReference>
<dbReference type="InterPro" id="IPR010978">
    <property type="entry name" value="tRNA-bd_arm"/>
</dbReference>
<evidence type="ECO:0000256" key="2">
    <source>
        <dbReference type="ARBA" id="ARBA00010207"/>
    </source>
</evidence>
<keyword evidence="9 13" id="KW-0460">Magnesium</keyword>
<dbReference type="CDD" id="cd00496">
    <property type="entry name" value="PheRS_alpha_core"/>
    <property type="match status" value="1"/>
</dbReference>
<evidence type="ECO:0000313" key="16">
    <source>
        <dbReference type="Proteomes" id="UP000216300"/>
    </source>
</evidence>
<gene>
    <name evidence="13" type="primary">pheS</name>
    <name evidence="15" type="ORF">CGZ91_07760</name>
</gene>
<comment type="cofactor">
    <cofactor evidence="13">
        <name>Mg(2+)</name>
        <dbReference type="ChEBI" id="CHEBI:18420"/>
    </cofactor>
    <text evidence="13">Binds 2 magnesium ions per tetramer.</text>
</comment>
<name>A0A255EK22_9ACTN</name>
<dbReference type="AlphaFoldDB" id="A0A255EK22"/>
<comment type="caution">
    <text evidence="15">The sequence shown here is derived from an EMBL/GenBank/DDBJ whole genome shotgun (WGS) entry which is preliminary data.</text>
</comment>
<dbReference type="PANTHER" id="PTHR11538:SF41">
    <property type="entry name" value="PHENYLALANINE--TRNA LIGASE, MITOCHONDRIAL"/>
    <property type="match status" value="1"/>
</dbReference>
<keyword evidence="10 13" id="KW-0648">Protein biosynthesis</keyword>